<dbReference type="InterPro" id="IPR044202">
    <property type="entry name" value="LETM1/MDM38-like"/>
</dbReference>
<evidence type="ECO:0000256" key="4">
    <source>
        <dbReference type="ARBA" id="ARBA00022989"/>
    </source>
</evidence>
<gene>
    <name evidence="10" type="ORF">PRZ48_011550</name>
</gene>
<keyword evidence="2" id="KW-0812">Transmembrane</keyword>
<evidence type="ECO:0000256" key="7">
    <source>
        <dbReference type="PROSITE-ProRule" id="PRU01094"/>
    </source>
</evidence>
<evidence type="ECO:0000313" key="11">
    <source>
        <dbReference type="Proteomes" id="UP001305779"/>
    </source>
</evidence>
<comment type="subcellular location">
    <subcellularLocation>
        <location evidence="1">Mitochondrion inner membrane</location>
        <topology evidence="1">Single-pass membrane protein</topology>
    </subcellularLocation>
</comment>
<protein>
    <recommendedName>
        <fullName evidence="9">Letm1 RBD domain-containing protein</fullName>
    </recommendedName>
</protein>
<dbReference type="PROSITE" id="PS51758">
    <property type="entry name" value="LETM1_RBD"/>
    <property type="match status" value="1"/>
</dbReference>
<dbReference type="InterPro" id="IPR033122">
    <property type="entry name" value="LETM1-like_RBD"/>
</dbReference>
<dbReference type="PANTHER" id="PTHR14009:SF6">
    <property type="entry name" value="LETM1 RBD DOMAIN-CONTAINING PROTEIN"/>
    <property type="match status" value="1"/>
</dbReference>
<proteinExistence type="predicted"/>
<evidence type="ECO:0000256" key="1">
    <source>
        <dbReference type="ARBA" id="ARBA00004434"/>
    </source>
</evidence>
<keyword evidence="5 7" id="KW-0496">Mitochondrion</keyword>
<evidence type="ECO:0000256" key="2">
    <source>
        <dbReference type="ARBA" id="ARBA00022692"/>
    </source>
</evidence>
<evidence type="ECO:0000259" key="9">
    <source>
        <dbReference type="PROSITE" id="PS51758"/>
    </source>
</evidence>
<keyword evidence="11" id="KW-1185">Reference proteome</keyword>
<organism evidence="10 11">
    <name type="scientific">Zasmidium cellare</name>
    <name type="common">Wine cellar mold</name>
    <name type="synonym">Racodium cellare</name>
    <dbReference type="NCBI Taxonomy" id="395010"/>
    <lineage>
        <taxon>Eukaryota</taxon>
        <taxon>Fungi</taxon>
        <taxon>Dikarya</taxon>
        <taxon>Ascomycota</taxon>
        <taxon>Pezizomycotina</taxon>
        <taxon>Dothideomycetes</taxon>
        <taxon>Dothideomycetidae</taxon>
        <taxon>Mycosphaerellales</taxon>
        <taxon>Mycosphaerellaceae</taxon>
        <taxon>Zasmidium</taxon>
    </lineage>
</organism>
<dbReference type="EMBL" id="JAXOVC010000009">
    <property type="protein sequence ID" value="KAK4497100.1"/>
    <property type="molecule type" value="Genomic_DNA"/>
</dbReference>
<keyword evidence="3" id="KW-0999">Mitochondrion inner membrane</keyword>
<name>A0ABR0E6V4_ZASCE</name>
<sequence>MTTRGPSTAHAAVSRIHTSHLQNAGIRPPRPLCAVIASSRRFYSPPATPPEDLDRPEKSALVAIKGLRPLDPVNPPRSTRPPDLKLPKRGDENVAMYYFRVGRAYGGFYWVGIKAVWFNFQATRLLKERIQKDAGEKWLGVVKRSEFQLLERNSHDIGKLPLFGVLVALLGEWLPLLVPFMPGVVPGTCCFPKQLEGMRKKAEERRRRSFRQGISEPSKEQISEIPEGAETGDWPMTGKDYAALKLKGLRDDQLFHLSCTLDLHNRMWDRIQLPPPSWLLRRGLSKRLSYLTKDDKLLSRDGGVPKLSSDETIIACEQRGLDVLGKREEILRNDLTWWLARQNDDRGKGDAIFTMLFRRPNAWPPQITKK</sequence>
<dbReference type="PANTHER" id="PTHR14009">
    <property type="entry name" value="LEUCINE ZIPPER-EF-HAND CONTAINING TRANSMEMBRANE PROTEIN"/>
    <property type="match status" value="1"/>
</dbReference>
<accession>A0ABR0E6V4</accession>
<evidence type="ECO:0000256" key="3">
    <source>
        <dbReference type="ARBA" id="ARBA00022792"/>
    </source>
</evidence>
<dbReference type="Proteomes" id="UP001305779">
    <property type="component" value="Unassembled WGS sequence"/>
</dbReference>
<evidence type="ECO:0000313" key="10">
    <source>
        <dbReference type="EMBL" id="KAK4497100.1"/>
    </source>
</evidence>
<keyword evidence="4" id="KW-1133">Transmembrane helix</keyword>
<evidence type="ECO:0000256" key="8">
    <source>
        <dbReference type="SAM" id="MobiDB-lite"/>
    </source>
</evidence>
<evidence type="ECO:0000256" key="6">
    <source>
        <dbReference type="ARBA" id="ARBA00023136"/>
    </source>
</evidence>
<evidence type="ECO:0000256" key="5">
    <source>
        <dbReference type="ARBA" id="ARBA00023128"/>
    </source>
</evidence>
<dbReference type="Pfam" id="PF07766">
    <property type="entry name" value="LETM1_RBD"/>
    <property type="match status" value="1"/>
</dbReference>
<reference evidence="10 11" key="1">
    <citation type="journal article" date="2023" name="G3 (Bethesda)">
        <title>A chromosome-level genome assembly of Zasmidium syzygii isolated from banana leaves.</title>
        <authorList>
            <person name="van Westerhoven A.C."/>
            <person name="Mehrabi R."/>
            <person name="Talebi R."/>
            <person name="Steentjes M.B.F."/>
            <person name="Corcolon B."/>
            <person name="Chong P.A."/>
            <person name="Kema G.H.J."/>
            <person name="Seidl M.F."/>
        </authorList>
    </citation>
    <scope>NUCLEOTIDE SEQUENCE [LARGE SCALE GENOMIC DNA]</scope>
    <source>
        <strain evidence="10 11">P124</strain>
    </source>
</reference>
<keyword evidence="6" id="KW-0472">Membrane</keyword>
<feature type="domain" description="Letm1 RBD" evidence="9">
    <location>
        <begin position="168"/>
        <end position="370"/>
    </location>
</feature>
<feature type="region of interest" description="Disordered" evidence="8">
    <location>
        <begin position="206"/>
        <end position="232"/>
    </location>
</feature>
<comment type="caution">
    <text evidence="10">The sequence shown here is derived from an EMBL/GenBank/DDBJ whole genome shotgun (WGS) entry which is preliminary data.</text>
</comment>